<gene>
    <name evidence="1" type="ORF">PR048_017781</name>
</gene>
<protein>
    <submittedName>
        <fullName evidence="1">Uncharacterized protein</fullName>
    </submittedName>
</protein>
<sequence length="705" mass="81111">MEINLNSECVNVNKKHTKDVKRKVDTSNWQEEDAKIKTNSGEGYVSRSGKAIPGKRFAPVTRCCTSEYFNMFSAKQQNAIFTEFWSIGDEQKQDTLLVSFVENKEVMRIRVDEKTHNTCKNFVLQNLQVSELRIKTVLREVNLGNVSPQENMGSSKIGNYTWEMVTEYWDTFPSKNSHYGRSKSERKYFDGPTLNVIKMHKSFQHFRLPRTDVCDFFWESKHILNNNPCDSRKVDYEIHKIKTFLSIRDSCGCMYSTFNATTMTQAHFTAFLENEGQKNPNSVCSFIYNFIKKNKQERTKNILKMGQNKNTTVVKFCAWLSKLLSVNIMHIFPNDRNLGLYGQVLKKIECIEHPDQYLKVMAECRSNPDPLKTTAKKKPFRIQKCVILKYMPGSFVASELYSAVFQPYNLKGKGCEEMFCNKHDLNLLKASRPTLKSTKIQDVLSFKIFWTTFGWTMSIMKMMFSVNARKWMIKRLSPCDAGRYGRLQELDVPTAIAHHSITASGFISRWDKPTIFPQSLHVTGCSHSGNVADIDVVWRFSRRSPVSFPAFVPPPLHPHLICSTDWDDSYIPGKYRYVRVGETGDPREIPPTSHSIRYDSRIQNQGVTRPGIEPGSPRSFYRRSNVKSSRRVALARSHEGRGRLRWRLCARPGSRGVVTELRADRGVNLSWPVCVCVCVRRVTVVTRTGAKYVTLARNCSQQYVS</sequence>
<reference evidence="1 2" key="1">
    <citation type="submission" date="2023-02" db="EMBL/GenBank/DDBJ databases">
        <title>LHISI_Scaffold_Assembly.</title>
        <authorList>
            <person name="Stuart O.P."/>
            <person name="Cleave R."/>
            <person name="Magrath M.J.L."/>
            <person name="Mikheyev A.S."/>
        </authorList>
    </citation>
    <scope>NUCLEOTIDE SEQUENCE [LARGE SCALE GENOMIC DNA]</scope>
    <source>
        <strain evidence="1">Daus_M_001</strain>
        <tissue evidence="1">Leg muscle</tissue>
    </source>
</reference>
<proteinExistence type="predicted"/>
<keyword evidence="2" id="KW-1185">Reference proteome</keyword>
<accession>A0ABQ9HAJ9</accession>
<dbReference type="PANTHER" id="PTHR10773:SF19">
    <property type="match status" value="1"/>
</dbReference>
<comment type="caution">
    <text evidence="1">The sequence shown here is derived from an EMBL/GenBank/DDBJ whole genome shotgun (WGS) entry which is preliminary data.</text>
</comment>
<name>A0ABQ9HAJ9_9NEOP</name>
<dbReference type="PANTHER" id="PTHR10773">
    <property type="entry name" value="DNA-DIRECTED RNA POLYMERASES I, II, AND III SUBUNIT RPABC2"/>
    <property type="match status" value="1"/>
</dbReference>
<dbReference type="Proteomes" id="UP001159363">
    <property type="component" value="Chromosome 5"/>
</dbReference>
<evidence type="ECO:0000313" key="1">
    <source>
        <dbReference type="EMBL" id="KAJ8881300.1"/>
    </source>
</evidence>
<evidence type="ECO:0000313" key="2">
    <source>
        <dbReference type="Proteomes" id="UP001159363"/>
    </source>
</evidence>
<dbReference type="EMBL" id="JARBHB010000006">
    <property type="protein sequence ID" value="KAJ8881300.1"/>
    <property type="molecule type" value="Genomic_DNA"/>
</dbReference>
<organism evidence="1 2">
    <name type="scientific">Dryococelus australis</name>
    <dbReference type="NCBI Taxonomy" id="614101"/>
    <lineage>
        <taxon>Eukaryota</taxon>
        <taxon>Metazoa</taxon>
        <taxon>Ecdysozoa</taxon>
        <taxon>Arthropoda</taxon>
        <taxon>Hexapoda</taxon>
        <taxon>Insecta</taxon>
        <taxon>Pterygota</taxon>
        <taxon>Neoptera</taxon>
        <taxon>Polyneoptera</taxon>
        <taxon>Phasmatodea</taxon>
        <taxon>Verophasmatodea</taxon>
        <taxon>Anareolatae</taxon>
        <taxon>Phasmatidae</taxon>
        <taxon>Eurycanthinae</taxon>
        <taxon>Dryococelus</taxon>
    </lineage>
</organism>